<dbReference type="Gene3D" id="3.40.50.150">
    <property type="entry name" value="Vaccinia Virus protein VP39"/>
    <property type="match status" value="1"/>
</dbReference>
<evidence type="ECO:0000256" key="3">
    <source>
        <dbReference type="ARBA" id="ARBA00022691"/>
    </source>
</evidence>
<evidence type="ECO:0000256" key="1">
    <source>
        <dbReference type="ARBA" id="ARBA00022603"/>
    </source>
</evidence>
<name>A0AAV8UV09_9RHOD</name>
<feature type="active site" description="Proton donor/acceptor" evidence="5">
    <location>
        <position position="442"/>
    </location>
</feature>
<dbReference type="InterPro" id="IPR025799">
    <property type="entry name" value="Arg_MeTrfase"/>
</dbReference>
<dbReference type="InterPro" id="IPR029063">
    <property type="entry name" value="SAM-dependent_MTases_sf"/>
</dbReference>
<dbReference type="Pfam" id="PF17286">
    <property type="entry name" value="PRMT5_C"/>
    <property type="match status" value="1"/>
</dbReference>
<feature type="binding site" evidence="6">
    <location>
        <begin position="417"/>
        <end position="418"/>
    </location>
    <ligand>
        <name>S-adenosyl-L-methionine</name>
        <dbReference type="ChEBI" id="CHEBI:59789"/>
    </ligand>
</feature>
<dbReference type="PROSITE" id="PS51678">
    <property type="entry name" value="SAM_MT_PRMT"/>
    <property type="match status" value="1"/>
</dbReference>
<dbReference type="InterPro" id="IPR035075">
    <property type="entry name" value="PRMT5"/>
</dbReference>
<keyword evidence="10" id="KW-1185">Reference proteome</keyword>
<organism evidence="9 10">
    <name type="scientific">Rhodosorus marinus</name>
    <dbReference type="NCBI Taxonomy" id="101924"/>
    <lineage>
        <taxon>Eukaryota</taxon>
        <taxon>Rhodophyta</taxon>
        <taxon>Stylonematophyceae</taxon>
        <taxon>Stylonematales</taxon>
        <taxon>Stylonemataceae</taxon>
        <taxon>Rhodosorus</taxon>
    </lineage>
</organism>
<sequence length="635" mass="71075">MVVVHPISGDQLVLGLDLVTVPSLKAALENVETSGCDFVVCPLVHPRYERVPLERNDWNTEDVGVKPPWIDRDDPLTRSGMELRSGQWIEGVVGKLSPWIRLDSTSARTRRLSEVAFREEYELAAHLSLKAVITPRISSADDCANLANCINSVLSSELPTRIWVRVPISFGTGDPELCGEPASERSPWDVWNKIRTLCNSHRSLGVVLEIASELVGKRATERWCAEPVEMISIPTSTFVKNKAGFPVLLKRHKDFVTNMFQSKVPFAVSGNAATTNSAEGAKPYVMFLAHLFGKQPADGHDADDDQYLDYLQSPLQPLADNLEGSMYETFESDPVKYARYQEAVRLYLSQKIVERVVIMVLGAGRGPLVAACLAAAEQTQRKVYVYAVEKNASAIITLRNRRDREPWKHRVKVVQADMRSWKSPEKADLIVSELLGSFGDNELSPECLSSTHKLLARDGICIPQNSTSFIAPICSQALHSNVAALGPSRAHFETPYVVKIRHGVPISSPQPCFKFTHPNGKESHDYSRYAHLTFDVEEDYVLHGFVGYFDALLYGGIDLSILPETHTPKMFSWYSIYFPIVRPLLLKRGEVLDFHMWRRSSAKKVWYEWTVTSPAPIAIHNVNGRSYGMDVLPIS</sequence>
<dbReference type="InterPro" id="IPR035248">
    <property type="entry name" value="PRMT5_C"/>
</dbReference>
<dbReference type="GO" id="GO:0005634">
    <property type="term" value="C:nucleus"/>
    <property type="evidence" value="ECO:0007669"/>
    <property type="project" value="TreeGrafter"/>
</dbReference>
<keyword evidence="3 4" id="KW-0949">S-adenosyl-L-methionine</keyword>
<accession>A0AAV8UV09</accession>
<dbReference type="Gene3D" id="2.70.160.11">
    <property type="entry name" value="Hnrnp arginine n-methyltransferase1"/>
    <property type="match status" value="1"/>
</dbReference>
<comment type="similarity">
    <text evidence="4">Belongs to the class I-like SAM-binding methyltransferase superfamily.</text>
</comment>
<dbReference type="InterPro" id="IPR007857">
    <property type="entry name" value="Arg_MeTrfase_PRMT5"/>
</dbReference>
<proteinExistence type="inferred from homology"/>
<dbReference type="GO" id="GO:0032259">
    <property type="term" value="P:methylation"/>
    <property type="evidence" value="ECO:0007669"/>
    <property type="project" value="UniProtKB-KW"/>
</dbReference>
<dbReference type="SUPFAM" id="SSF53335">
    <property type="entry name" value="S-adenosyl-L-methionine-dependent methyltransferases"/>
    <property type="match status" value="1"/>
</dbReference>
<feature type="binding site" evidence="6">
    <location>
        <position position="327"/>
    </location>
    <ligand>
        <name>S-adenosyl-L-methionine</name>
        <dbReference type="ChEBI" id="CHEBI:59789"/>
    </ligand>
</feature>
<dbReference type="Proteomes" id="UP001157974">
    <property type="component" value="Unassembled WGS sequence"/>
</dbReference>
<dbReference type="GO" id="GO:0016274">
    <property type="term" value="F:protein-arginine N-methyltransferase activity"/>
    <property type="evidence" value="ECO:0007669"/>
    <property type="project" value="InterPro"/>
</dbReference>
<feature type="domain" description="CHASE" evidence="8">
    <location>
        <begin position="1"/>
        <end position="43"/>
    </location>
</feature>
<evidence type="ECO:0000313" key="9">
    <source>
        <dbReference type="EMBL" id="KAJ8905087.1"/>
    </source>
</evidence>
<protein>
    <recommendedName>
        <fullName evidence="4">Protein arginine N-methyltransferase</fullName>
    </recommendedName>
</protein>
<feature type="active site" description="Proton donor/acceptor" evidence="5">
    <location>
        <position position="433"/>
    </location>
</feature>
<dbReference type="EMBL" id="JAMWBK010000005">
    <property type="protein sequence ID" value="KAJ8905087.1"/>
    <property type="molecule type" value="Genomic_DNA"/>
</dbReference>
<feature type="binding site" evidence="6">
    <location>
        <position position="389"/>
    </location>
    <ligand>
        <name>S-adenosyl-L-methionine</name>
        <dbReference type="ChEBI" id="CHEBI:59789"/>
    </ligand>
</feature>
<reference evidence="9 10" key="1">
    <citation type="journal article" date="2023" name="Nat. Commun.">
        <title>Origin of minicircular mitochondrial genomes in red algae.</title>
        <authorList>
            <person name="Lee Y."/>
            <person name="Cho C.H."/>
            <person name="Lee Y.M."/>
            <person name="Park S.I."/>
            <person name="Yang J.H."/>
            <person name="West J.A."/>
            <person name="Bhattacharya D."/>
            <person name="Yoon H.S."/>
        </authorList>
    </citation>
    <scope>NUCLEOTIDE SEQUENCE [LARGE SCALE GENOMIC DNA]</scope>
    <source>
        <strain evidence="9 10">CCMP1338</strain>
        <tissue evidence="9">Whole cell</tissue>
    </source>
</reference>
<keyword evidence="1 4" id="KW-0489">Methyltransferase</keyword>
<gene>
    <name evidence="9" type="ORF">NDN08_001598</name>
</gene>
<evidence type="ECO:0000256" key="7">
    <source>
        <dbReference type="PIRSR" id="PIRSR015894-3"/>
    </source>
</evidence>
<dbReference type="InterPro" id="IPR035247">
    <property type="entry name" value="PRMT5_TIM"/>
</dbReference>
<dbReference type="PANTHER" id="PTHR10738:SF0">
    <property type="entry name" value="PROTEIN ARGININE N-METHYLTRANSFERASE 5"/>
    <property type="match status" value="1"/>
</dbReference>
<dbReference type="Pfam" id="PF05185">
    <property type="entry name" value="PRMT5"/>
    <property type="match status" value="1"/>
</dbReference>
<evidence type="ECO:0000313" key="10">
    <source>
        <dbReference type="Proteomes" id="UP001157974"/>
    </source>
</evidence>
<dbReference type="AlphaFoldDB" id="A0AAV8UV09"/>
<dbReference type="GO" id="GO:0006355">
    <property type="term" value="P:regulation of DNA-templated transcription"/>
    <property type="evidence" value="ECO:0007669"/>
    <property type="project" value="TreeGrafter"/>
</dbReference>
<feature type="binding site" evidence="6">
    <location>
        <begin position="336"/>
        <end position="337"/>
    </location>
    <ligand>
        <name>S-adenosyl-L-methionine</name>
        <dbReference type="ChEBI" id="CHEBI:59789"/>
    </ligand>
</feature>
<dbReference type="GO" id="GO:0005829">
    <property type="term" value="C:cytosol"/>
    <property type="evidence" value="ECO:0007669"/>
    <property type="project" value="TreeGrafter"/>
</dbReference>
<dbReference type="Gene3D" id="3.20.20.150">
    <property type="entry name" value="Divalent-metal-dependent TIM barrel enzymes"/>
    <property type="match status" value="1"/>
</dbReference>
<evidence type="ECO:0000259" key="8">
    <source>
        <dbReference type="PROSITE" id="PS50839"/>
    </source>
</evidence>
<dbReference type="InterPro" id="IPR006189">
    <property type="entry name" value="CHASE_dom"/>
</dbReference>
<keyword evidence="2 4" id="KW-0808">Transferase</keyword>
<dbReference type="Pfam" id="PF17285">
    <property type="entry name" value="PRMT5_TIM"/>
    <property type="match status" value="1"/>
</dbReference>
<evidence type="ECO:0000256" key="5">
    <source>
        <dbReference type="PIRSR" id="PIRSR015894-1"/>
    </source>
</evidence>
<dbReference type="PANTHER" id="PTHR10738">
    <property type="entry name" value="PROTEIN ARGININE N-METHYLTRANSFERASE 5"/>
    <property type="match status" value="1"/>
</dbReference>
<dbReference type="PROSITE" id="PS50839">
    <property type="entry name" value="CHASE"/>
    <property type="match status" value="1"/>
</dbReference>
<feature type="site" description="Critical for specifying symmetric addition of methyl groups" evidence="7">
    <location>
        <position position="330"/>
    </location>
</feature>
<evidence type="ECO:0000256" key="6">
    <source>
        <dbReference type="PIRSR" id="PIRSR015894-2"/>
    </source>
</evidence>
<dbReference type="PIRSF" id="PIRSF015894">
    <property type="entry name" value="Skb1_MeTrfase"/>
    <property type="match status" value="1"/>
</dbReference>
<evidence type="ECO:0000256" key="2">
    <source>
        <dbReference type="ARBA" id="ARBA00022679"/>
    </source>
</evidence>
<comment type="caution">
    <text evidence="9">The sequence shown here is derived from an EMBL/GenBank/DDBJ whole genome shotgun (WGS) entry which is preliminary data.</text>
</comment>
<evidence type="ECO:0000256" key="4">
    <source>
        <dbReference type="PIRNR" id="PIRNR015894"/>
    </source>
</evidence>